<evidence type="ECO:0000259" key="2">
    <source>
        <dbReference type="Pfam" id="PF22936"/>
    </source>
</evidence>
<feature type="region of interest" description="Disordered" evidence="1">
    <location>
        <begin position="1"/>
        <end position="28"/>
    </location>
</feature>
<sequence>RSRNDTSQGRNKFNGRRNRNNDADDSDDYGIVATTTLDLSPTIEAMGLMADANAQDPMWTGYTRQVSPNPTWFEELTPSAGKAITVGGKHQIFTKRTGTVKMRVKNTKGKEQTITLDNILFALDLQYSLLSEAVGDLFKSTFPNAKKCVLFFAHRIKFEAKTGQDTRLYQFEVRPTNTEQSHAATSGSGEN</sequence>
<dbReference type="InterPro" id="IPR054722">
    <property type="entry name" value="PolX-like_BBD"/>
</dbReference>
<evidence type="ECO:0000256" key="1">
    <source>
        <dbReference type="SAM" id="MobiDB-lite"/>
    </source>
</evidence>
<dbReference type="VEuPathDB" id="FungiDB:PPTG_24519"/>
<reference evidence="3 4" key="1">
    <citation type="submission" date="2013-11" db="EMBL/GenBank/DDBJ databases">
        <title>The Genome Sequence of Phytophthora parasitica CJ05E6.</title>
        <authorList>
            <consortium name="The Broad Institute Genomics Platform"/>
            <person name="Russ C."/>
            <person name="Tyler B."/>
            <person name="Panabieres F."/>
            <person name="Shan W."/>
            <person name="Tripathy S."/>
            <person name="Grunwald N."/>
            <person name="Machado M."/>
            <person name="Johnson C.S."/>
            <person name="Arredondo F."/>
            <person name="Hong C."/>
            <person name="Coffey M."/>
            <person name="Young S.K."/>
            <person name="Zeng Q."/>
            <person name="Gargeya S."/>
            <person name="Fitzgerald M."/>
            <person name="Abouelleil A."/>
            <person name="Alvarado L."/>
            <person name="Chapman S.B."/>
            <person name="Gainer-Dewar J."/>
            <person name="Goldberg J."/>
            <person name="Griggs A."/>
            <person name="Gujja S."/>
            <person name="Hansen M."/>
            <person name="Howarth C."/>
            <person name="Imamovic A."/>
            <person name="Ireland A."/>
            <person name="Larimer J."/>
            <person name="McCowan C."/>
            <person name="Murphy C."/>
            <person name="Pearson M."/>
            <person name="Poon T.W."/>
            <person name="Priest M."/>
            <person name="Roberts A."/>
            <person name="Saif S."/>
            <person name="Shea T."/>
            <person name="Sykes S."/>
            <person name="Wortman J."/>
            <person name="Nusbaum C."/>
            <person name="Birren B."/>
        </authorList>
    </citation>
    <scope>NUCLEOTIDE SEQUENCE [LARGE SCALE GENOMIC DNA]</scope>
    <source>
        <strain evidence="3 4">CJ05E6</strain>
    </source>
</reference>
<protein>
    <recommendedName>
        <fullName evidence="2">Retrovirus-related Pol polyprotein from transposon TNT 1-94-like beta-barrel domain-containing protein</fullName>
    </recommendedName>
</protein>
<feature type="domain" description="Retrovirus-related Pol polyprotein from transposon TNT 1-94-like beta-barrel" evidence="2">
    <location>
        <begin position="60"/>
        <end position="131"/>
    </location>
</feature>
<evidence type="ECO:0000313" key="3">
    <source>
        <dbReference type="EMBL" id="ETL48488.1"/>
    </source>
</evidence>
<dbReference type="EMBL" id="KI670901">
    <property type="protein sequence ID" value="ETL48488.1"/>
    <property type="molecule type" value="Genomic_DNA"/>
</dbReference>
<accession>W2JS38</accession>
<gene>
    <name evidence="3" type="ORF">L916_01918</name>
</gene>
<name>W2JS38_PHYNI</name>
<organism evidence="3 4">
    <name type="scientific">Phytophthora nicotianae</name>
    <name type="common">Potato buckeye rot agent</name>
    <name type="synonym">Phytophthora parasitica</name>
    <dbReference type="NCBI Taxonomy" id="4792"/>
    <lineage>
        <taxon>Eukaryota</taxon>
        <taxon>Sar</taxon>
        <taxon>Stramenopiles</taxon>
        <taxon>Oomycota</taxon>
        <taxon>Peronosporomycetes</taxon>
        <taxon>Peronosporales</taxon>
        <taxon>Peronosporaceae</taxon>
        <taxon>Phytophthora</taxon>
    </lineage>
</organism>
<dbReference type="Pfam" id="PF22936">
    <property type="entry name" value="Pol_BBD"/>
    <property type="match status" value="1"/>
</dbReference>
<proteinExistence type="predicted"/>
<evidence type="ECO:0000313" key="4">
    <source>
        <dbReference type="Proteomes" id="UP000053864"/>
    </source>
</evidence>
<dbReference type="AlphaFoldDB" id="W2JS38"/>
<feature type="non-terminal residue" evidence="3">
    <location>
        <position position="1"/>
    </location>
</feature>
<dbReference type="Proteomes" id="UP000053864">
    <property type="component" value="Unassembled WGS sequence"/>
</dbReference>
<dbReference type="VEuPathDB" id="FungiDB:PPTG_11945"/>